<gene>
    <name evidence="1" type="ORF">LDC_2203</name>
</gene>
<proteinExistence type="predicted"/>
<reference evidence="1" key="2">
    <citation type="journal article" date="2011" name="Microb. Ecol.">
        <title>Taxonomic and Functional Metagenomic Profiling of the Microbial Community in the Anoxic Sediment of a Sub-saline Shallow Lake (Laguna de Carrizo, Central Spain).</title>
        <authorList>
            <person name="Ferrer M."/>
            <person name="Guazzaroni M.E."/>
            <person name="Richter M."/>
            <person name="Garcia-Salamanca A."/>
            <person name="Yarza P."/>
            <person name="Suarez-Suarez A."/>
            <person name="Solano J."/>
            <person name="Alcaide M."/>
            <person name="van Dillewijn P."/>
            <person name="Molina-Henares M.A."/>
            <person name="Lopez-Cortes N."/>
            <person name="Al-Ramahi Y."/>
            <person name="Guerrero C."/>
            <person name="Acosta A."/>
            <person name="de Eugenio L.I."/>
            <person name="Martinez V."/>
            <person name="Marques S."/>
            <person name="Rojo F."/>
            <person name="Santero E."/>
            <person name="Genilloud O."/>
            <person name="Perez-Perez J."/>
            <person name="Rossello-Mora R."/>
            <person name="Ramos J.L."/>
        </authorList>
    </citation>
    <scope>NUCLEOTIDE SEQUENCE</scope>
</reference>
<feature type="non-terminal residue" evidence="1">
    <location>
        <position position="57"/>
    </location>
</feature>
<name>D9PKY2_9ZZZZ</name>
<accession>D9PKY2</accession>
<evidence type="ECO:0000313" key="1">
    <source>
        <dbReference type="EMBL" id="EFK95782.1"/>
    </source>
</evidence>
<dbReference type="EMBL" id="ADZX01000656">
    <property type="protein sequence ID" value="EFK95782.1"/>
    <property type="molecule type" value="Genomic_DNA"/>
</dbReference>
<dbReference type="AlphaFoldDB" id="D9PKY2"/>
<organism evidence="1">
    <name type="scientific">sediment metagenome</name>
    <dbReference type="NCBI Taxonomy" id="749907"/>
    <lineage>
        <taxon>unclassified sequences</taxon>
        <taxon>metagenomes</taxon>
        <taxon>ecological metagenomes</taxon>
    </lineage>
</organism>
<comment type="caution">
    <text evidence="1">The sequence shown here is derived from an EMBL/GenBank/DDBJ whole genome shotgun (WGS) entry which is preliminary data.</text>
</comment>
<reference evidence="1" key="1">
    <citation type="submission" date="2010-07" db="EMBL/GenBank/DDBJ databases">
        <authorList>
            <consortium name="CONSOLIDER consortium CSD2007-00005"/>
            <person name="Guazzaroni M.-E."/>
            <person name="Richter M."/>
            <person name="Garcia-Salamanca A."/>
            <person name="Yarza P."/>
            <person name="Ferrer M."/>
        </authorList>
    </citation>
    <scope>NUCLEOTIDE SEQUENCE</scope>
</reference>
<sequence>MLADNLNLMNQQHQEQQPEMLIHEITPKSLHILSSHHPEPHIGLPYSRHLGRIEHAG</sequence>
<protein>
    <submittedName>
        <fullName evidence="1">Uncharacterized protein</fullName>
    </submittedName>
</protein>